<comment type="caution">
    <text evidence="1">The sequence shown here is derived from an EMBL/GenBank/DDBJ whole genome shotgun (WGS) entry which is preliminary data.</text>
</comment>
<reference evidence="1 2" key="1">
    <citation type="submission" date="2024-01" db="EMBL/GenBank/DDBJ databases">
        <title>A draft genome for a cacao thread blight-causing isolate of Paramarasmius palmivorus.</title>
        <authorList>
            <person name="Baruah I.K."/>
            <person name="Bukari Y."/>
            <person name="Amoako-Attah I."/>
            <person name="Meinhardt L.W."/>
            <person name="Bailey B.A."/>
            <person name="Cohen S.P."/>
        </authorList>
    </citation>
    <scope>NUCLEOTIDE SEQUENCE [LARGE SCALE GENOMIC DNA]</scope>
    <source>
        <strain evidence="1 2">GH-12</strain>
    </source>
</reference>
<evidence type="ECO:0000313" key="1">
    <source>
        <dbReference type="EMBL" id="KAK7021962.1"/>
    </source>
</evidence>
<dbReference type="Proteomes" id="UP001383192">
    <property type="component" value="Unassembled WGS sequence"/>
</dbReference>
<dbReference type="AlphaFoldDB" id="A0AAW0B7N8"/>
<dbReference type="EMBL" id="JAYKXP010000157">
    <property type="protein sequence ID" value="KAK7021962.1"/>
    <property type="molecule type" value="Genomic_DNA"/>
</dbReference>
<protein>
    <submittedName>
        <fullName evidence="1">Uncharacterized protein</fullName>
    </submittedName>
</protein>
<organism evidence="1 2">
    <name type="scientific">Paramarasmius palmivorus</name>
    <dbReference type="NCBI Taxonomy" id="297713"/>
    <lineage>
        <taxon>Eukaryota</taxon>
        <taxon>Fungi</taxon>
        <taxon>Dikarya</taxon>
        <taxon>Basidiomycota</taxon>
        <taxon>Agaricomycotina</taxon>
        <taxon>Agaricomycetes</taxon>
        <taxon>Agaricomycetidae</taxon>
        <taxon>Agaricales</taxon>
        <taxon>Marasmiineae</taxon>
        <taxon>Marasmiaceae</taxon>
        <taxon>Paramarasmius</taxon>
    </lineage>
</organism>
<proteinExistence type="predicted"/>
<keyword evidence="2" id="KW-1185">Reference proteome</keyword>
<name>A0AAW0B7N8_9AGAR</name>
<sequence length="253" mass="28759">MCASQGLRYTGLDAVVCGRSEMVLPNGVGNLEKGERFIFGCAIKAMIVLSIRKIYVAYDVFNCNLAKGCGRADCECCVYLMKKYREAIEDCNRQVEGHRGLTRFLPPGLEQKWAKMCEIWKEGEFCKKGPNPFEQKDTDLSRAEVEKELAEYEADQQKKGAKVYHTTTASIFISLGIDLEEAQYKIKALSKHEEDKEHLTLTQLKTLAEQCNILRSKLVGWAKLHAIYMPGLLQWLTQMNEDDSLVDIEPEDF</sequence>
<accession>A0AAW0B7N8</accession>
<evidence type="ECO:0000313" key="2">
    <source>
        <dbReference type="Proteomes" id="UP001383192"/>
    </source>
</evidence>
<gene>
    <name evidence="1" type="ORF">VNI00_017141</name>
</gene>